<feature type="transmembrane region" description="Helical" evidence="1">
    <location>
        <begin position="105"/>
        <end position="124"/>
    </location>
</feature>
<sequence>MQRWMRFLNSDLMRRTVPALRSLNIKLIRTTKTAPATPRWKYPFPLGKSSFSQAASSPTPISRPNIQWFWKRRLRRRVADRKSVMSSPIFKKSLSENLYAEDGVATIWSIFWMIVFAAVGGLALDVSNGHRIRSQLQGAADSAALAAAMEFAVSSDVARARSAGMDMVAVNMQSRYNPVQPEDIQLGIWDGEEFHAENPADASDDGDINAAQVLAARTAANNNQFRTYLLRFAGFDSLSAAARSVAMISQQEAIGNDCTGLEVRSMGRIQLGGGNEVSGESCFYGEFGAANGGNDLLHNGVSIGSVDIGNINLYSLREGSDPEEEIKAEIDLDLAVFPHISNAYNTLTGRMRGSDIFERWANEEIQVPQERLPDFVFDAAGQARIVEMNSLTFEADGTISGSNSNWRYLNHAPYQPHTVFIVNGGVGVASGVHLRNVAILANGQFQGYGGNQSFDEIYVNARGMINMGGGSISYGNQAQYCDNGAYSVYMLTTNTLMYGGNGGSVTMHGMIGAGWQFSPGGAMATAGGLYFESADPNYTVQTAGDMDISNCDTPMDSEFDTVRESTSSSGGTMLVN</sequence>
<reference evidence="3 4" key="1">
    <citation type="submission" date="2019-12" db="EMBL/GenBank/DDBJ databases">
        <title>Complete genome sequence of Algicella marina strain 9Alg 56(T) isolated from the red alga Tichocarpus crinitus.</title>
        <authorList>
            <person name="Kim S.-G."/>
            <person name="Nedashkovskaya O.I."/>
        </authorList>
    </citation>
    <scope>NUCLEOTIDE SEQUENCE [LARGE SCALE GENOMIC DNA]</scope>
    <source>
        <strain evidence="3 4">9Alg 56</strain>
    </source>
</reference>
<keyword evidence="1" id="KW-0812">Transmembrane</keyword>
<gene>
    <name evidence="3" type="ORF">GO499_14415</name>
</gene>
<protein>
    <recommendedName>
        <fullName evidence="2">Putative Flp pilus-assembly TadG-like N-terminal domain-containing protein</fullName>
    </recommendedName>
</protein>
<keyword evidence="1" id="KW-0472">Membrane</keyword>
<dbReference type="Proteomes" id="UP000464495">
    <property type="component" value="Chromosome"/>
</dbReference>
<dbReference type="Pfam" id="PF13400">
    <property type="entry name" value="Tad"/>
    <property type="match status" value="1"/>
</dbReference>
<name>A0A6P1T3E1_9RHOB</name>
<feature type="domain" description="Putative Flp pilus-assembly TadG-like N-terminal" evidence="2">
    <location>
        <begin position="103"/>
        <end position="149"/>
    </location>
</feature>
<evidence type="ECO:0000313" key="4">
    <source>
        <dbReference type="Proteomes" id="UP000464495"/>
    </source>
</evidence>
<evidence type="ECO:0000259" key="2">
    <source>
        <dbReference type="Pfam" id="PF13400"/>
    </source>
</evidence>
<dbReference type="KEGG" id="amaq:GO499_14415"/>
<keyword evidence="4" id="KW-1185">Reference proteome</keyword>
<dbReference type="EMBL" id="CP046620">
    <property type="protein sequence ID" value="QHQ36281.1"/>
    <property type="molecule type" value="Genomic_DNA"/>
</dbReference>
<dbReference type="InterPro" id="IPR028087">
    <property type="entry name" value="Tad_N"/>
</dbReference>
<keyword evidence="1" id="KW-1133">Transmembrane helix</keyword>
<evidence type="ECO:0000256" key="1">
    <source>
        <dbReference type="SAM" id="Phobius"/>
    </source>
</evidence>
<accession>A0A6P1T3E1</accession>
<organism evidence="3 4">
    <name type="scientific">Algicella marina</name>
    <dbReference type="NCBI Taxonomy" id="2683284"/>
    <lineage>
        <taxon>Bacteria</taxon>
        <taxon>Pseudomonadati</taxon>
        <taxon>Pseudomonadota</taxon>
        <taxon>Alphaproteobacteria</taxon>
        <taxon>Rhodobacterales</taxon>
        <taxon>Paracoccaceae</taxon>
        <taxon>Algicella</taxon>
    </lineage>
</organism>
<dbReference type="AlphaFoldDB" id="A0A6P1T3E1"/>
<proteinExistence type="predicted"/>
<evidence type="ECO:0000313" key="3">
    <source>
        <dbReference type="EMBL" id="QHQ36281.1"/>
    </source>
</evidence>